<gene>
    <name evidence="1" type="ORF">MPP7335_03303</name>
</gene>
<name>A0A375YKA5_MYCPF</name>
<dbReference type="STRING" id="39692.BST38_25505"/>
<evidence type="ECO:0000313" key="1">
    <source>
        <dbReference type="EMBL" id="SRX81551.1"/>
    </source>
</evidence>
<evidence type="ECO:0000313" key="2">
    <source>
        <dbReference type="Proteomes" id="UP000252008"/>
    </source>
</evidence>
<accession>A0A375YKA5</accession>
<protein>
    <submittedName>
        <fullName evidence="1">Uncharacterized protein</fullName>
    </submittedName>
</protein>
<organism evidence="1 2">
    <name type="scientific">Mycolicibacterium parafortuitum</name>
    <name type="common">Mycobacterium parafortuitum</name>
    <dbReference type="NCBI Taxonomy" id="39692"/>
    <lineage>
        <taxon>Bacteria</taxon>
        <taxon>Bacillati</taxon>
        <taxon>Actinomycetota</taxon>
        <taxon>Actinomycetes</taxon>
        <taxon>Mycobacteriales</taxon>
        <taxon>Mycobacteriaceae</taxon>
        <taxon>Mycolicibacterium</taxon>
    </lineage>
</organism>
<reference evidence="1 2" key="1">
    <citation type="submission" date="2018-05" db="EMBL/GenBank/DDBJ databases">
        <authorList>
            <consortium name="IHU Genomes"/>
        </authorList>
    </citation>
    <scope>NUCLEOTIDE SEQUENCE [LARGE SCALE GENOMIC DNA]</scope>
    <source>
        <strain evidence="1 2">P7335</strain>
    </source>
</reference>
<proteinExistence type="predicted"/>
<sequence>MDERQHVAVDEAAKGMTRAARNYTTAEDFVAAVQLWTHDLNRQQLLALVAQLSCQLSNFYSADPLTAEGRATEEDLIAWLNGD</sequence>
<dbReference type="AlphaFoldDB" id="A0A375YKA5"/>
<dbReference type="Proteomes" id="UP000252008">
    <property type="component" value="Unassembled WGS sequence"/>
</dbReference>
<keyword evidence="2" id="KW-1185">Reference proteome</keyword>
<dbReference type="EMBL" id="UEGS01000001">
    <property type="protein sequence ID" value="SRX81551.1"/>
    <property type="molecule type" value="Genomic_DNA"/>
</dbReference>